<evidence type="ECO:0000313" key="3">
    <source>
        <dbReference type="EMBL" id="CAB3766944.1"/>
    </source>
</evidence>
<gene>
    <name evidence="3" type="ORF">LMG29542_05481</name>
</gene>
<feature type="chain" id="PRO_5027088339" description="DUF4148 domain-containing protein" evidence="2">
    <location>
        <begin position="24"/>
        <end position="95"/>
    </location>
</feature>
<evidence type="ECO:0000313" key="4">
    <source>
        <dbReference type="Proteomes" id="UP000494363"/>
    </source>
</evidence>
<name>A0A6J5EMA6_9BURK</name>
<proteinExistence type="predicted"/>
<protein>
    <recommendedName>
        <fullName evidence="5">DUF4148 domain-containing protein</fullName>
    </recommendedName>
</protein>
<evidence type="ECO:0000256" key="1">
    <source>
        <dbReference type="SAM" id="MobiDB-lite"/>
    </source>
</evidence>
<dbReference type="EMBL" id="CADIKH010000031">
    <property type="protein sequence ID" value="CAB3766944.1"/>
    <property type="molecule type" value="Genomic_DNA"/>
</dbReference>
<sequence length="95" mass="10126">MKNKLVVSLVALALAPAMTFAQSQSTVTRDQVRAELIELQQVGYRGDTQAYYPANIQEAESRVAERTAQASKARGDESSAAGTSESGKPVPGRSK</sequence>
<dbReference type="Proteomes" id="UP000494363">
    <property type="component" value="Unassembled WGS sequence"/>
</dbReference>
<accession>A0A6J5EMA6</accession>
<dbReference type="RefSeq" id="WP_175229548.1">
    <property type="nucleotide sequence ID" value="NZ_CADIKH010000031.1"/>
</dbReference>
<keyword evidence="4" id="KW-1185">Reference proteome</keyword>
<feature type="region of interest" description="Disordered" evidence="1">
    <location>
        <begin position="60"/>
        <end position="95"/>
    </location>
</feature>
<feature type="signal peptide" evidence="2">
    <location>
        <begin position="1"/>
        <end position="23"/>
    </location>
</feature>
<dbReference type="InterPro" id="IPR025421">
    <property type="entry name" value="DUF4148"/>
</dbReference>
<dbReference type="Pfam" id="PF13663">
    <property type="entry name" value="DUF4148"/>
    <property type="match status" value="1"/>
</dbReference>
<organism evidence="3 4">
    <name type="scientific">Paraburkholderia humisilvae</name>
    <dbReference type="NCBI Taxonomy" id="627669"/>
    <lineage>
        <taxon>Bacteria</taxon>
        <taxon>Pseudomonadati</taxon>
        <taxon>Pseudomonadota</taxon>
        <taxon>Betaproteobacteria</taxon>
        <taxon>Burkholderiales</taxon>
        <taxon>Burkholderiaceae</taxon>
        <taxon>Paraburkholderia</taxon>
    </lineage>
</organism>
<keyword evidence="2" id="KW-0732">Signal</keyword>
<reference evidence="3 4" key="1">
    <citation type="submission" date="2020-04" db="EMBL/GenBank/DDBJ databases">
        <authorList>
            <person name="De Canck E."/>
        </authorList>
    </citation>
    <scope>NUCLEOTIDE SEQUENCE [LARGE SCALE GENOMIC DNA]</scope>
    <source>
        <strain evidence="3 4">LMG 29542</strain>
    </source>
</reference>
<evidence type="ECO:0000256" key="2">
    <source>
        <dbReference type="SAM" id="SignalP"/>
    </source>
</evidence>
<evidence type="ECO:0008006" key="5">
    <source>
        <dbReference type="Google" id="ProtNLM"/>
    </source>
</evidence>
<dbReference type="AlphaFoldDB" id="A0A6J5EMA6"/>